<protein>
    <submittedName>
        <fullName evidence="2">DUF3575 domain-containing protein</fullName>
    </submittedName>
</protein>
<reference evidence="2" key="1">
    <citation type="submission" date="2023-05" db="EMBL/GenBank/DDBJ databases">
        <authorList>
            <person name="Zhang X."/>
        </authorList>
    </citation>
    <scope>NUCLEOTIDE SEQUENCE</scope>
    <source>
        <strain evidence="2">BD1B2-1</strain>
    </source>
</reference>
<feature type="chain" id="PRO_5041940073" evidence="1">
    <location>
        <begin position="23"/>
        <end position="214"/>
    </location>
</feature>
<gene>
    <name evidence="2" type="ORF">QNI22_10080</name>
</gene>
<keyword evidence="1" id="KW-0732">Signal</keyword>
<feature type="signal peptide" evidence="1">
    <location>
        <begin position="1"/>
        <end position="22"/>
    </location>
</feature>
<dbReference type="RefSeq" id="WP_314510492.1">
    <property type="nucleotide sequence ID" value="NZ_JASJOU010000002.1"/>
</dbReference>
<dbReference type="Pfam" id="PF12099">
    <property type="entry name" value="DUF3575"/>
    <property type="match status" value="1"/>
</dbReference>
<dbReference type="EMBL" id="JASJOU010000002">
    <property type="protein sequence ID" value="MDJ1500998.1"/>
    <property type="molecule type" value="Genomic_DNA"/>
</dbReference>
<organism evidence="2 3">
    <name type="scientific">Xanthocytophaga agilis</name>
    <dbReference type="NCBI Taxonomy" id="3048010"/>
    <lineage>
        <taxon>Bacteria</taxon>
        <taxon>Pseudomonadati</taxon>
        <taxon>Bacteroidota</taxon>
        <taxon>Cytophagia</taxon>
        <taxon>Cytophagales</taxon>
        <taxon>Rhodocytophagaceae</taxon>
        <taxon>Xanthocytophaga</taxon>
    </lineage>
</organism>
<keyword evidence="3" id="KW-1185">Reference proteome</keyword>
<name>A0AAE3UCL2_9BACT</name>
<evidence type="ECO:0000313" key="3">
    <source>
        <dbReference type="Proteomes" id="UP001232063"/>
    </source>
</evidence>
<comment type="caution">
    <text evidence="2">The sequence shown here is derived from an EMBL/GenBank/DDBJ whole genome shotgun (WGS) entry which is preliminary data.</text>
</comment>
<evidence type="ECO:0000313" key="2">
    <source>
        <dbReference type="EMBL" id="MDJ1500998.1"/>
    </source>
</evidence>
<dbReference type="AlphaFoldDB" id="A0AAE3UCL2"/>
<proteinExistence type="predicted"/>
<dbReference type="InterPro" id="IPR021958">
    <property type="entry name" value="DUF3575"/>
</dbReference>
<sequence>MKKLFVFAFTLVVLSFTQNLFAQRRGYSSSASSDNPQNLIKINPLSLFTTTGSVFYEHVLSENTSMVLNLQYTLPRKASIFGTDILGENGKLNRFAVAPEFRYYPSGTAPTGFYVGPFARYVNFSAKGDITKEINGEQRTIHGKLTQQTFSLGCVIGGQWLFSDHISLDAYIGPYFSLGHLSVTQDLTEDDYNVPASINFPVWFRTGLTVGYAF</sequence>
<evidence type="ECO:0000256" key="1">
    <source>
        <dbReference type="SAM" id="SignalP"/>
    </source>
</evidence>
<dbReference type="Proteomes" id="UP001232063">
    <property type="component" value="Unassembled WGS sequence"/>
</dbReference>
<accession>A0AAE3UCL2</accession>